<reference evidence="12 13" key="1">
    <citation type="journal article" date="2021" name="Sci. Rep.">
        <title>Genome sequencing of the multicellular alga Astrephomene provides insights into convergent evolution of germ-soma differentiation.</title>
        <authorList>
            <person name="Yamashita S."/>
            <person name="Yamamoto K."/>
            <person name="Matsuzaki R."/>
            <person name="Suzuki S."/>
            <person name="Yamaguchi H."/>
            <person name="Hirooka S."/>
            <person name="Minakuchi Y."/>
            <person name="Miyagishima S."/>
            <person name="Kawachi M."/>
            <person name="Toyoda A."/>
            <person name="Nozaki H."/>
        </authorList>
    </citation>
    <scope>NUCLEOTIDE SEQUENCE [LARGE SCALE GENOMIC DNA]</scope>
    <source>
        <strain evidence="12 13">NIES-4017</strain>
    </source>
</reference>
<evidence type="ECO:0000256" key="5">
    <source>
        <dbReference type="ARBA" id="ARBA00022679"/>
    </source>
</evidence>
<comment type="caution">
    <text evidence="12">The sequence shown here is derived from an EMBL/GenBank/DDBJ whole genome shotgun (WGS) entry which is preliminary data.</text>
</comment>
<evidence type="ECO:0000256" key="2">
    <source>
        <dbReference type="ARBA" id="ARBA00008896"/>
    </source>
</evidence>
<comment type="pathway">
    <text evidence="1">Pyrimidine metabolism; UMP biosynthesis via de novo pathway; (S)-dihydroorotate from bicarbonate: step 2/3.</text>
</comment>
<dbReference type="PRINTS" id="PR00100">
    <property type="entry name" value="AOTCASE"/>
</dbReference>
<evidence type="ECO:0000256" key="6">
    <source>
        <dbReference type="ARBA" id="ARBA00022975"/>
    </source>
</evidence>
<dbReference type="GO" id="GO:0006207">
    <property type="term" value="P:'de novo' pyrimidine nucleobase biosynthetic process"/>
    <property type="evidence" value="ECO:0007669"/>
    <property type="project" value="InterPro"/>
</dbReference>
<sequence length="401" mass="44116">CYFRREPVRAEPLSRNHTLRNFVSMRTLHGSAHGARCTVPQTTTAAPQLSIRRLRGAVRAAASATAPAPSASGSPLANNGAAVDWHLQTLKHVVDSGQFNRAAVDVVFNEALKMEKVRPGTPESKVLDGFIMSTLFYEPSTRTRLSFESAMSRLGGTVLSTESAGEYSSAAKGETLEDTVRTVEGYADCIVIRHFQEGAAKRAAAVASVPILNAGDGPGQHPTQALLDLYTIQREIGRLSDIKVGMIGDLANGRTVRSLAMCLSMYDNVQLYFVAPEVVRMRDDIKSYLTARGVKWTEVSDLREVAADVDVLYQTRIQKERFQDMTSYAAAKGKYIIDREVMRALQPHAVVMHPLPRVDEITTDVDSDPRAAYFRQARNGLYVRMALLKLCLADGRSDIRL</sequence>
<name>A0AAD3HPF7_9CHLO</name>
<evidence type="ECO:0000256" key="7">
    <source>
        <dbReference type="ARBA" id="ARBA00043884"/>
    </source>
</evidence>
<dbReference type="Gene3D" id="3.40.50.1370">
    <property type="entry name" value="Aspartate/ornithine carbamoyltransferase"/>
    <property type="match status" value="2"/>
</dbReference>
<dbReference type="InterPro" id="IPR006130">
    <property type="entry name" value="Asp/Orn_carbamoylTrfase"/>
</dbReference>
<protein>
    <recommendedName>
        <fullName evidence="4">aspartate carbamoyltransferase</fullName>
        <ecNumber evidence="4">2.1.3.2</ecNumber>
    </recommendedName>
</protein>
<dbReference type="SUPFAM" id="SSF53671">
    <property type="entry name" value="Aspartate/ornithine carbamoyltransferase"/>
    <property type="match status" value="1"/>
</dbReference>
<accession>A0AAD3HPF7</accession>
<comment type="catalytic activity">
    <reaction evidence="8">
        <text>carbamoyl phosphate + L-aspartate = N-carbamoyl-L-aspartate + phosphate + H(+)</text>
        <dbReference type="Rhea" id="RHEA:20013"/>
        <dbReference type="ChEBI" id="CHEBI:15378"/>
        <dbReference type="ChEBI" id="CHEBI:29991"/>
        <dbReference type="ChEBI" id="CHEBI:32814"/>
        <dbReference type="ChEBI" id="CHEBI:43474"/>
        <dbReference type="ChEBI" id="CHEBI:58228"/>
        <dbReference type="EC" id="2.1.3.2"/>
    </reaction>
</comment>
<evidence type="ECO:0000256" key="4">
    <source>
        <dbReference type="ARBA" id="ARBA00013008"/>
    </source>
</evidence>
<dbReference type="Pfam" id="PF02729">
    <property type="entry name" value="OTCace_N"/>
    <property type="match status" value="1"/>
</dbReference>
<dbReference type="InterPro" id="IPR006131">
    <property type="entry name" value="Asp_carbamoyltransf_Asp/Orn-bd"/>
</dbReference>
<feature type="domain" description="Aspartate/ornithine carbamoyltransferase Asp/Orn-binding" evidence="10">
    <location>
        <begin position="241"/>
        <end position="390"/>
    </location>
</feature>
<comment type="similarity">
    <text evidence="2">Belongs to the aspartate/ornithine carbamoyltransferase superfamily. ATCase family.</text>
</comment>
<keyword evidence="13" id="KW-1185">Reference proteome</keyword>
<dbReference type="Proteomes" id="UP001054857">
    <property type="component" value="Unassembled WGS sequence"/>
</dbReference>
<dbReference type="GO" id="GO:0016597">
    <property type="term" value="F:amino acid binding"/>
    <property type="evidence" value="ECO:0007669"/>
    <property type="project" value="InterPro"/>
</dbReference>
<dbReference type="FunFam" id="3.40.50.1370:FF:000002">
    <property type="entry name" value="Aspartate carbamoyltransferase 2"/>
    <property type="match status" value="1"/>
</dbReference>
<dbReference type="Pfam" id="PF00185">
    <property type="entry name" value="OTCace"/>
    <property type="match status" value="1"/>
</dbReference>
<evidence type="ECO:0000259" key="10">
    <source>
        <dbReference type="Pfam" id="PF00185"/>
    </source>
</evidence>
<dbReference type="GO" id="GO:0006221">
    <property type="term" value="P:pyrimidine nucleotide biosynthetic process"/>
    <property type="evidence" value="ECO:0007669"/>
    <property type="project" value="UniProtKB-KW"/>
</dbReference>
<evidence type="ECO:0000313" key="13">
    <source>
        <dbReference type="Proteomes" id="UP001054857"/>
    </source>
</evidence>
<evidence type="ECO:0000256" key="9">
    <source>
        <dbReference type="RuleBase" id="RU003634"/>
    </source>
</evidence>
<dbReference type="PANTHER" id="PTHR45753">
    <property type="entry name" value="ORNITHINE CARBAMOYLTRANSFERASE, MITOCHONDRIAL"/>
    <property type="match status" value="1"/>
</dbReference>
<keyword evidence="6" id="KW-0665">Pyrimidine biosynthesis</keyword>
<comment type="subunit">
    <text evidence="3">Homotrimer.</text>
</comment>
<keyword evidence="5 9" id="KW-0808">Transferase</keyword>
<dbReference type="FunFam" id="3.40.50.1370:FF:000001">
    <property type="entry name" value="Aspartate carbamoyltransferase"/>
    <property type="match status" value="1"/>
</dbReference>
<feature type="domain" description="Aspartate/ornithine carbamoyltransferase carbamoyl-P binding" evidence="11">
    <location>
        <begin position="91"/>
        <end position="233"/>
    </location>
</feature>
<feature type="non-terminal residue" evidence="12">
    <location>
        <position position="1"/>
    </location>
</feature>
<dbReference type="HAMAP" id="MF_00001">
    <property type="entry name" value="Asp_carb_tr"/>
    <property type="match status" value="1"/>
</dbReference>
<dbReference type="NCBIfam" id="NF002032">
    <property type="entry name" value="PRK00856.1"/>
    <property type="match status" value="1"/>
</dbReference>
<dbReference type="EMBL" id="BMAR01000027">
    <property type="protein sequence ID" value="GFR48979.1"/>
    <property type="molecule type" value="Genomic_DNA"/>
</dbReference>
<dbReference type="PROSITE" id="PS00097">
    <property type="entry name" value="CARBAMOYLTRANSFERASE"/>
    <property type="match status" value="1"/>
</dbReference>
<evidence type="ECO:0000256" key="8">
    <source>
        <dbReference type="ARBA" id="ARBA00048859"/>
    </source>
</evidence>
<proteinExistence type="inferred from homology"/>
<evidence type="ECO:0000256" key="1">
    <source>
        <dbReference type="ARBA" id="ARBA00004852"/>
    </source>
</evidence>
<dbReference type="NCBIfam" id="TIGR00670">
    <property type="entry name" value="asp_carb_tr"/>
    <property type="match status" value="1"/>
</dbReference>
<dbReference type="GO" id="GO:0006520">
    <property type="term" value="P:amino acid metabolic process"/>
    <property type="evidence" value="ECO:0007669"/>
    <property type="project" value="InterPro"/>
</dbReference>
<dbReference type="InterPro" id="IPR036901">
    <property type="entry name" value="Asp/Orn_carbamoylTrfase_sf"/>
</dbReference>
<comment type="function">
    <text evidence="7">Catalyzes the condensation of carbamoyl phosphate and aspartate to form carbamoyl aspartate and inorganic phosphate, the committed step in the de novo pyrimidine nucleotide biosynthesis pathway.</text>
</comment>
<evidence type="ECO:0000259" key="11">
    <source>
        <dbReference type="Pfam" id="PF02729"/>
    </source>
</evidence>
<gene>
    <name evidence="12" type="ORF">Agub_g10997</name>
</gene>
<dbReference type="AlphaFoldDB" id="A0AAD3HPF7"/>
<dbReference type="PANTHER" id="PTHR45753:SF6">
    <property type="entry name" value="ASPARTATE CARBAMOYLTRANSFERASE"/>
    <property type="match status" value="1"/>
</dbReference>
<dbReference type="InterPro" id="IPR006132">
    <property type="entry name" value="Asp/Orn_carbamoyltranf_P-bd"/>
</dbReference>
<dbReference type="InterPro" id="IPR002082">
    <property type="entry name" value="Asp_carbamoyltransf"/>
</dbReference>
<dbReference type="EC" id="2.1.3.2" evidence="4"/>
<evidence type="ECO:0000256" key="3">
    <source>
        <dbReference type="ARBA" id="ARBA00011233"/>
    </source>
</evidence>
<dbReference type="GO" id="GO:0004070">
    <property type="term" value="F:aspartate carbamoyltransferase activity"/>
    <property type="evidence" value="ECO:0007669"/>
    <property type="project" value="UniProtKB-EC"/>
</dbReference>
<organism evidence="12 13">
    <name type="scientific">Astrephomene gubernaculifera</name>
    <dbReference type="NCBI Taxonomy" id="47775"/>
    <lineage>
        <taxon>Eukaryota</taxon>
        <taxon>Viridiplantae</taxon>
        <taxon>Chlorophyta</taxon>
        <taxon>core chlorophytes</taxon>
        <taxon>Chlorophyceae</taxon>
        <taxon>CS clade</taxon>
        <taxon>Chlamydomonadales</taxon>
        <taxon>Astrephomenaceae</taxon>
        <taxon>Astrephomene</taxon>
    </lineage>
</organism>
<dbReference type="PRINTS" id="PR00101">
    <property type="entry name" value="ATCASE"/>
</dbReference>
<evidence type="ECO:0000313" key="12">
    <source>
        <dbReference type="EMBL" id="GFR48979.1"/>
    </source>
</evidence>